<protein>
    <submittedName>
        <fullName evidence="2">DUF6431 domain-containing protein</fullName>
    </submittedName>
</protein>
<dbReference type="Proteomes" id="UP001220022">
    <property type="component" value="Unassembled WGS sequence"/>
</dbReference>
<proteinExistence type="predicted"/>
<feature type="domain" description="DUF6431" evidence="1">
    <location>
        <begin position="21"/>
        <end position="87"/>
    </location>
</feature>
<evidence type="ECO:0000259" key="1">
    <source>
        <dbReference type="Pfam" id="PF20020"/>
    </source>
</evidence>
<comment type="caution">
    <text evidence="2">The sequence shown here is derived from an EMBL/GenBank/DDBJ whole genome shotgun (WGS) entry which is preliminary data.</text>
</comment>
<evidence type="ECO:0000313" key="2">
    <source>
        <dbReference type="EMBL" id="MDF2260511.1"/>
    </source>
</evidence>
<name>A0ABT5Z9L0_9ACTN</name>
<sequence length="190" mass="20393">MIEVADAAAARKALARRILRCPDCRAALQPWGQARPRTVRDLGGLVAVRPDRARCTACRRTHVVLDAGLLPRRAYTVRFLGQALAGAVHGYGHRQIAAGLGAAQDTVRGWLRRARSTAEQLRFIGVQAVVALDPDALPTVDRGEPLAHAVEALVAAAVAAHRRFGHGPREIWARIALLTHGRLLAPSPTG</sequence>
<keyword evidence="3" id="KW-1185">Reference proteome</keyword>
<dbReference type="RefSeq" id="WP_275821181.1">
    <property type="nucleotide sequence ID" value="NZ_BAAANM010000009.1"/>
</dbReference>
<reference evidence="2 3" key="1">
    <citation type="submission" date="2023-03" db="EMBL/GenBank/DDBJ databases">
        <title>Draft genome sequence of type strain Streptomyces ferralitis JCM 14344.</title>
        <authorList>
            <person name="Klaysubun C."/>
            <person name="Duangmal K."/>
        </authorList>
    </citation>
    <scope>NUCLEOTIDE SEQUENCE [LARGE SCALE GENOMIC DNA]</scope>
    <source>
        <strain evidence="2 3">JCM 14344</strain>
    </source>
</reference>
<dbReference type="EMBL" id="JARHTQ010000035">
    <property type="protein sequence ID" value="MDF2260511.1"/>
    <property type="molecule type" value="Genomic_DNA"/>
</dbReference>
<evidence type="ECO:0000313" key="3">
    <source>
        <dbReference type="Proteomes" id="UP001220022"/>
    </source>
</evidence>
<organism evidence="2 3">
    <name type="scientific">Streptantibioticus ferralitis</name>
    <dbReference type="NCBI Taxonomy" id="236510"/>
    <lineage>
        <taxon>Bacteria</taxon>
        <taxon>Bacillati</taxon>
        <taxon>Actinomycetota</taxon>
        <taxon>Actinomycetes</taxon>
        <taxon>Kitasatosporales</taxon>
        <taxon>Streptomycetaceae</taxon>
        <taxon>Streptantibioticus</taxon>
    </lineage>
</organism>
<gene>
    <name evidence="2" type="ORF">P2L57_33835</name>
</gene>
<dbReference type="Pfam" id="PF20020">
    <property type="entry name" value="DUF6431"/>
    <property type="match status" value="1"/>
</dbReference>
<accession>A0ABT5Z9L0</accession>
<dbReference type="InterPro" id="IPR045536">
    <property type="entry name" value="DUF6431"/>
</dbReference>